<dbReference type="Proteomes" id="UP001396334">
    <property type="component" value="Unassembled WGS sequence"/>
</dbReference>
<protein>
    <submittedName>
        <fullName evidence="1">Uncharacterized protein</fullName>
    </submittedName>
</protein>
<gene>
    <name evidence="1" type="ORF">V6N11_007111</name>
</gene>
<sequence>MLALHPLWMPPKVRALEGGTVLTNSGRQEEGSSPGQLLLAEGEVEVEQAFAAFKIVLEGDPDNVPGFLLFLLWCI</sequence>
<proteinExistence type="predicted"/>
<dbReference type="EMBL" id="JBBPBN010000021">
    <property type="protein sequence ID" value="KAK9016026.1"/>
    <property type="molecule type" value="Genomic_DNA"/>
</dbReference>
<reference evidence="1 2" key="1">
    <citation type="journal article" date="2024" name="G3 (Bethesda)">
        <title>Genome assembly of Hibiscus sabdariffa L. provides insights into metabolisms of medicinal natural products.</title>
        <authorList>
            <person name="Kim T."/>
        </authorList>
    </citation>
    <scope>NUCLEOTIDE SEQUENCE [LARGE SCALE GENOMIC DNA]</scope>
    <source>
        <strain evidence="1">TK-2024</strain>
        <tissue evidence="1">Old leaves</tissue>
    </source>
</reference>
<evidence type="ECO:0000313" key="1">
    <source>
        <dbReference type="EMBL" id="KAK9016026.1"/>
    </source>
</evidence>
<keyword evidence="2" id="KW-1185">Reference proteome</keyword>
<comment type="caution">
    <text evidence="1">The sequence shown here is derived from an EMBL/GenBank/DDBJ whole genome shotgun (WGS) entry which is preliminary data.</text>
</comment>
<evidence type="ECO:0000313" key="2">
    <source>
        <dbReference type="Proteomes" id="UP001396334"/>
    </source>
</evidence>
<organism evidence="1 2">
    <name type="scientific">Hibiscus sabdariffa</name>
    <name type="common">roselle</name>
    <dbReference type="NCBI Taxonomy" id="183260"/>
    <lineage>
        <taxon>Eukaryota</taxon>
        <taxon>Viridiplantae</taxon>
        <taxon>Streptophyta</taxon>
        <taxon>Embryophyta</taxon>
        <taxon>Tracheophyta</taxon>
        <taxon>Spermatophyta</taxon>
        <taxon>Magnoliopsida</taxon>
        <taxon>eudicotyledons</taxon>
        <taxon>Gunneridae</taxon>
        <taxon>Pentapetalae</taxon>
        <taxon>rosids</taxon>
        <taxon>malvids</taxon>
        <taxon>Malvales</taxon>
        <taxon>Malvaceae</taxon>
        <taxon>Malvoideae</taxon>
        <taxon>Hibiscus</taxon>
    </lineage>
</organism>
<accession>A0ABR2RT84</accession>
<name>A0ABR2RT84_9ROSI</name>